<evidence type="ECO:0000313" key="5">
    <source>
        <dbReference type="EMBL" id="OPA76244.1"/>
    </source>
</evidence>
<accession>A0A1T2X8Q2</accession>
<dbReference type="EMBL" id="MSZX01000007">
    <property type="protein sequence ID" value="OPA76244.1"/>
    <property type="molecule type" value="Genomic_DNA"/>
</dbReference>
<name>A0A1T2X8Q2_9BACL</name>
<evidence type="ECO:0000256" key="1">
    <source>
        <dbReference type="ARBA" id="ARBA00005278"/>
    </source>
</evidence>
<feature type="transmembrane region" description="Helical" evidence="4">
    <location>
        <begin position="322"/>
        <end position="341"/>
    </location>
</feature>
<dbReference type="OrthoDB" id="1726708at2"/>
<feature type="compositionally biased region" description="Basic and acidic residues" evidence="3">
    <location>
        <begin position="1"/>
        <end position="15"/>
    </location>
</feature>
<sequence>MEHNNNTPEEAKEQQPSEPSTQQAASDTKEPIAADLQQNINTVKQALGNSDDIVVREIRIGKVGNVKAAIFYTDGLTGSQALADFVMESLLMDMKNTELDQMISFGQDVLNVLKERALTVGGVKEVADFDVLFHSLLSGDAILLFEGHTQGFAIGVREWNQRSVTEPATETIVRGPRESFTENIRTNTALIRRKIKDRNLWLETRTIGRVTQTDVSIMYIKGIASDNVIDEVRQRLDRIDIDGILESGYIEEFIQDETYTPFPTIYNTERPDVVAADLLEGRVAILVDGTPFVLTAPAMFTQFFQAAEDYYQRADVSSLLRVLRFFSFFIALFGSSTYIAITTFHQEMLPTALLISLAAQREGVPFPAIIEALMMETALEILREASVRMPRAVGQAVSILGTLVIGTAAVEAGIVSAAMVIVISITAISSFIFPAPNMSIAVRLIRFPMMVLAASFGLYGMIAGFIALVLHLCSLRSFGIPYTSPLAPYNANDQEDTIFRLPHWRMRTRPRLISQQNVTREQPSTNPRSRT</sequence>
<dbReference type="PANTHER" id="PTHR22550">
    <property type="entry name" value="SPORE GERMINATION PROTEIN"/>
    <property type="match status" value="1"/>
</dbReference>
<keyword evidence="4" id="KW-1133">Transmembrane helix</keyword>
<feature type="transmembrane region" description="Helical" evidence="4">
    <location>
        <begin position="416"/>
        <end position="435"/>
    </location>
</feature>
<dbReference type="InterPro" id="IPR004995">
    <property type="entry name" value="Spore_Ger"/>
</dbReference>
<dbReference type="GO" id="GO:0016020">
    <property type="term" value="C:membrane"/>
    <property type="evidence" value="ECO:0007669"/>
    <property type="project" value="InterPro"/>
</dbReference>
<dbReference type="STRING" id="1324314.BVG16_18755"/>
<dbReference type="Proteomes" id="UP000190188">
    <property type="component" value="Unassembled WGS sequence"/>
</dbReference>
<feature type="region of interest" description="Disordered" evidence="3">
    <location>
        <begin position="1"/>
        <end position="29"/>
    </location>
</feature>
<keyword evidence="2 4" id="KW-0472">Membrane</keyword>
<protein>
    <submittedName>
        <fullName evidence="5">Spore germination protein</fullName>
    </submittedName>
</protein>
<dbReference type="InterPro" id="IPR050768">
    <property type="entry name" value="UPF0353/GerABKA_families"/>
</dbReference>
<feature type="transmembrane region" description="Helical" evidence="4">
    <location>
        <begin position="447"/>
        <end position="472"/>
    </location>
</feature>
<evidence type="ECO:0000256" key="3">
    <source>
        <dbReference type="SAM" id="MobiDB-lite"/>
    </source>
</evidence>
<comment type="similarity">
    <text evidence="1">Belongs to the GerABKA family.</text>
</comment>
<comment type="caution">
    <text evidence="5">The sequence shown here is derived from an EMBL/GenBank/DDBJ whole genome shotgun (WGS) entry which is preliminary data.</text>
</comment>
<organism evidence="5 6">
    <name type="scientific">Paenibacillus selenitireducens</name>
    <dbReference type="NCBI Taxonomy" id="1324314"/>
    <lineage>
        <taxon>Bacteria</taxon>
        <taxon>Bacillati</taxon>
        <taxon>Bacillota</taxon>
        <taxon>Bacilli</taxon>
        <taxon>Bacillales</taxon>
        <taxon>Paenibacillaceae</taxon>
        <taxon>Paenibacillus</taxon>
    </lineage>
</organism>
<feature type="region of interest" description="Disordered" evidence="3">
    <location>
        <begin position="512"/>
        <end position="531"/>
    </location>
</feature>
<proteinExistence type="inferred from homology"/>
<gene>
    <name evidence="5" type="ORF">BVG16_18755</name>
</gene>
<keyword evidence="4" id="KW-0812">Transmembrane</keyword>
<evidence type="ECO:0000256" key="4">
    <source>
        <dbReference type="SAM" id="Phobius"/>
    </source>
</evidence>
<dbReference type="AlphaFoldDB" id="A0A1T2X8Q2"/>
<feature type="compositionally biased region" description="Polar residues" evidence="3">
    <location>
        <begin position="16"/>
        <end position="26"/>
    </location>
</feature>
<evidence type="ECO:0000256" key="2">
    <source>
        <dbReference type="ARBA" id="ARBA00023136"/>
    </source>
</evidence>
<dbReference type="GO" id="GO:0009847">
    <property type="term" value="P:spore germination"/>
    <property type="evidence" value="ECO:0007669"/>
    <property type="project" value="InterPro"/>
</dbReference>
<dbReference type="Pfam" id="PF03323">
    <property type="entry name" value="GerA"/>
    <property type="match status" value="1"/>
</dbReference>
<dbReference type="PANTHER" id="PTHR22550:SF5">
    <property type="entry name" value="LEUCINE ZIPPER PROTEIN 4"/>
    <property type="match status" value="1"/>
</dbReference>
<keyword evidence="6" id="KW-1185">Reference proteome</keyword>
<dbReference type="RefSeq" id="WP_078500505.1">
    <property type="nucleotide sequence ID" value="NZ_MSZX01000007.1"/>
</dbReference>
<reference evidence="5 6" key="1">
    <citation type="submission" date="2017-01" db="EMBL/GenBank/DDBJ databases">
        <title>Genome analysis of Paenibacillus selenitrireducens ES3-24.</title>
        <authorList>
            <person name="Xu D."/>
            <person name="Yao R."/>
            <person name="Zheng S."/>
        </authorList>
    </citation>
    <scope>NUCLEOTIDE SEQUENCE [LARGE SCALE GENOMIC DNA]</scope>
    <source>
        <strain evidence="5 6">ES3-24</strain>
    </source>
</reference>
<feature type="compositionally biased region" description="Polar residues" evidence="3">
    <location>
        <begin position="513"/>
        <end position="531"/>
    </location>
</feature>
<evidence type="ECO:0000313" key="6">
    <source>
        <dbReference type="Proteomes" id="UP000190188"/>
    </source>
</evidence>
<dbReference type="PIRSF" id="PIRSF005690">
    <property type="entry name" value="GerBA"/>
    <property type="match status" value="1"/>
</dbReference>